<protein>
    <submittedName>
        <fullName evidence="1">Uncharacterized protein</fullName>
    </submittedName>
</protein>
<evidence type="ECO:0000313" key="1">
    <source>
        <dbReference type="EMBL" id="MFI0914362.1"/>
    </source>
</evidence>
<evidence type="ECO:0000313" key="2">
    <source>
        <dbReference type="Proteomes" id="UP001611162"/>
    </source>
</evidence>
<sequence length="288" mass="32206">MSPQATTAPARKPPHHNKLTCYTDYGCRRPECVERYNARNRERLRAQRAGTWDALVDADPVREHILTLHGAGICNGQIATAAGLPIQSIIEFVQSNRARGRGRRRRTSPEAARKITAVTIDSITHGRLQATGTQRRIQALVAAGWPLAHIDRQAGASYGQSGRVIRQPIVFAPTARALSQTYQDLRRKHPEKHGVSRAAAQRARKWAASQQWPSPKYWDRLDSDLIDDPDFVPEYRLTRSLVIAQDAHWLITIGGLHPDQAAARLGVSRFSIDRALREHPQENLQVAA</sequence>
<comment type="caution">
    <text evidence="1">The sequence shown here is derived from an EMBL/GenBank/DDBJ whole genome shotgun (WGS) entry which is preliminary data.</text>
</comment>
<keyword evidence="2" id="KW-1185">Reference proteome</keyword>
<organism evidence="1 2">
    <name type="scientific">Streptomyces abikoensis</name>
    <dbReference type="NCBI Taxonomy" id="97398"/>
    <lineage>
        <taxon>Bacteria</taxon>
        <taxon>Bacillati</taxon>
        <taxon>Actinomycetota</taxon>
        <taxon>Actinomycetes</taxon>
        <taxon>Kitasatosporales</taxon>
        <taxon>Streptomycetaceae</taxon>
        <taxon>Streptomyces</taxon>
    </lineage>
</organism>
<dbReference type="RefSeq" id="WP_397614352.1">
    <property type="nucleotide sequence ID" value="NZ_JBIRRB010000011.1"/>
</dbReference>
<dbReference type="EMBL" id="JBIRRB010000011">
    <property type="protein sequence ID" value="MFI0914362.1"/>
    <property type="molecule type" value="Genomic_DNA"/>
</dbReference>
<name>A0ABW7TE55_9ACTN</name>
<accession>A0ABW7TE55</accession>
<proteinExistence type="predicted"/>
<gene>
    <name evidence="1" type="ORF">ACH4TF_28480</name>
</gene>
<dbReference type="Proteomes" id="UP001611162">
    <property type="component" value="Unassembled WGS sequence"/>
</dbReference>
<reference evidence="1 2" key="1">
    <citation type="submission" date="2024-10" db="EMBL/GenBank/DDBJ databases">
        <title>The Natural Products Discovery Center: Release of the First 8490 Sequenced Strains for Exploring Actinobacteria Biosynthetic Diversity.</title>
        <authorList>
            <person name="Kalkreuter E."/>
            <person name="Kautsar S.A."/>
            <person name="Yang D."/>
            <person name="Bader C.D."/>
            <person name="Teijaro C.N."/>
            <person name="Fluegel L."/>
            <person name="Davis C.M."/>
            <person name="Simpson J.R."/>
            <person name="Lauterbach L."/>
            <person name="Steele A.D."/>
            <person name="Gui C."/>
            <person name="Meng S."/>
            <person name="Li G."/>
            <person name="Viehrig K."/>
            <person name="Ye F."/>
            <person name="Su P."/>
            <person name="Kiefer A.F."/>
            <person name="Nichols A."/>
            <person name="Cepeda A.J."/>
            <person name="Yan W."/>
            <person name="Fan B."/>
            <person name="Jiang Y."/>
            <person name="Adhikari A."/>
            <person name="Zheng C.-J."/>
            <person name="Schuster L."/>
            <person name="Cowan T.M."/>
            <person name="Smanski M.J."/>
            <person name="Chevrette M.G."/>
            <person name="De Carvalho L.P.S."/>
            <person name="Shen B."/>
        </authorList>
    </citation>
    <scope>NUCLEOTIDE SEQUENCE [LARGE SCALE GENOMIC DNA]</scope>
    <source>
        <strain evidence="1 2">NPDC020979</strain>
    </source>
</reference>